<reference evidence="2 3" key="1">
    <citation type="journal article" date="2020" name="Nat. Commun.">
        <title>Donkey genomes provide new insights into domestication and selection for coat color.</title>
        <authorList>
            <person name="Wang"/>
            <person name="C."/>
            <person name="Li"/>
            <person name="H."/>
            <person name="Guo"/>
            <person name="Y."/>
            <person name="Huang"/>
            <person name="J."/>
            <person name="Sun"/>
            <person name="Y."/>
            <person name="Min"/>
            <person name="J."/>
            <person name="Wang"/>
            <person name="J."/>
            <person name="Fang"/>
            <person name="X."/>
            <person name="Zhao"/>
            <person name="Z."/>
            <person name="Wang"/>
            <person name="S."/>
            <person name="Zhang"/>
            <person name="Y."/>
            <person name="Liu"/>
            <person name="Q."/>
            <person name="Jiang"/>
            <person name="Q."/>
            <person name="Wang"/>
            <person name="X."/>
            <person name="Guo"/>
            <person name="Y."/>
            <person name="Yang"/>
            <person name="C."/>
            <person name="Wang"/>
            <person name="Y."/>
            <person name="Tian"/>
            <person name="F."/>
            <person name="Zhuang"/>
            <person name="G."/>
            <person name="Fan"/>
            <person name="Y."/>
            <person name="Gao"/>
            <person name="Q."/>
            <person name="Li"/>
            <person name="Y."/>
            <person name="Ju"/>
            <person name="Z."/>
            <person name="Li"/>
            <person name="J."/>
            <person name="Li"/>
            <person name="R."/>
            <person name="Hou"/>
            <person name="M."/>
            <person name="Yang"/>
            <person name="G."/>
            <person name="Liu"/>
            <person name="G."/>
            <person name="Liu"/>
            <person name="W."/>
            <person name="Guo"/>
            <person name="J."/>
            <person name="Pan"/>
            <person name="S."/>
            <person name="Fan"/>
            <person name="G."/>
            <person name="Zhang"/>
            <person name="W."/>
            <person name="Zhang"/>
            <person name="R."/>
            <person name="Yu"/>
            <person name="J."/>
            <person name="Zhang"/>
            <person name="X."/>
            <person name="Yin"/>
            <person name="Q."/>
            <person name="Ji"/>
            <person name="C."/>
            <person name="Jin"/>
            <person name="Y."/>
            <person name="Yue"/>
            <person name="G."/>
            <person name="Liu"/>
            <person name="M."/>
            <person name="Xu"/>
            <person name="J."/>
            <person name="Liu"/>
            <person name="S."/>
            <person name="Jordana"/>
            <person name="J."/>
            <person name="Noce"/>
            <person name="A."/>
            <person name="Amills"/>
            <person name="M."/>
            <person name="Wu"/>
            <person name="D.D."/>
            <person name="Li"/>
            <person name="S."/>
            <person name="Zhou"/>
            <person name="X. and Zhong"/>
            <person name="J."/>
        </authorList>
    </citation>
    <scope>NUCLEOTIDE SEQUENCE [LARGE SCALE GENOMIC DNA]</scope>
</reference>
<dbReference type="AlphaFoldDB" id="A0A8C4ML57"/>
<accession>A0A8C4ML57</accession>
<sequence length="87" mass="9546">VNRAPAVLTNPSVIPRAPTPTPFRTAGSRSFLRFPLSTLFGLMCVDVIALGWKGLASHDAKNTKTILWLVLLWNHFTVSVFIILSAN</sequence>
<keyword evidence="3" id="KW-1185">Reference proteome</keyword>
<feature type="transmembrane region" description="Helical" evidence="1">
    <location>
        <begin position="66"/>
        <end position="86"/>
    </location>
</feature>
<dbReference type="Proteomes" id="UP000694387">
    <property type="component" value="Chromosome 29"/>
</dbReference>
<protein>
    <submittedName>
        <fullName evidence="2">Uncharacterized protein</fullName>
    </submittedName>
</protein>
<organism evidence="2 3">
    <name type="scientific">Equus asinus</name>
    <name type="common">Donkey</name>
    <name type="synonym">Equus africanus asinus</name>
    <dbReference type="NCBI Taxonomy" id="9793"/>
    <lineage>
        <taxon>Eukaryota</taxon>
        <taxon>Metazoa</taxon>
        <taxon>Chordata</taxon>
        <taxon>Craniata</taxon>
        <taxon>Vertebrata</taxon>
        <taxon>Euteleostomi</taxon>
        <taxon>Mammalia</taxon>
        <taxon>Eutheria</taxon>
        <taxon>Laurasiatheria</taxon>
        <taxon>Perissodactyla</taxon>
        <taxon>Equidae</taxon>
        <taxon>Equus</taxon>
    </lineage>
</organism>
<name>A0A8C4ML57_EQUAS</name>
<proteinExistence type="predicted"/>
<keyword evidence="1" id="KW-1133">Transmembrane helix</keyword>
<keyword evidence="1" id="KW-0812">Transmembrane</keyword>
<dbReference type="GeneTree" id="ENSGT00910000147516"/>
<dbReference type="Ensembl" id="ENSEAST00005030777.2">
    <property type="protein sequence ID" value="ENSEASP00005028342.2"/>
    <property type="gene ID" value="ENSEASG00005019264.2"/>
</dbReference>
<evidence type="ECO:0000313" key="3">
    <source>
        <dbReference type="Proteomes" id="UP000694387"/>
    </source>
</evidence>
<evidence type="ECO:0000313" key="2">
    <source>
        <dbReference type="Ensembl" id="ENSEASP00005028342.2"/>
    </source>
</evidence>
<keyword evidence="1" id="KW-0472">Membrane</keyword>
<evidence type="ECO:0000256" key="1">
    <source>
        <dbReference type="SAM" id="Phobius"/>
    </source>
</evidence>
<reference evidence="2" key="3">
    <citation type="submission" date="2025-09" db="UniProtKB">
        <authorList>
            <consortium name="Ensembl"/>
        </authorList>
    </citation>
    <scope>IDENTIFICATION</scope>
</reference>
<feature type="transmembrane region" description="Helical" evidence="1">
    <location>
        <begin position="34"/>
        <end position="54"/>
    </location>
</feature>
<reference evidence="2" key="2">
    <citation type="submission" date="2025-08" db="UniProtKB">
        <authorList>
            <consortium name="Ensembl"/>
        </authorList>
    </citation>
    <scope>IDENTIFICATION</scope>
</reference>